<dbReference type="Proteomes" id="UP001652445">
    <property type="component" value="Unassembled WGS sequence"/>
</dbReference>
<dbReference type="Gene3D" id="1.10.3720.10">
    <property type="entry name" value="MetI-like"/>
    <property type="match status" value="1"/>
</dbReference>
<dbReference type="InterPro" id="IPR000515">
    <property type="entry name" value="MetI-like"/>
</dbReference>
<dbReference type="PROSITE" id="PS50928">
    <property type="entry name" value="ABC_TM1"/>
    <property type="match status" value="1"/>
</dbReference>
<feature type="transmembrane region" description="Helical" evidence="7">
    <location>
        <begin position="12"/>
        <end position="32"/>
    </location>
</feature>
<feature type="domain" description="ABC transmembrane type-1" evidence="8">
    <location>
        <begin position="72"/>
        <end position="275"/>
    </location>
</feature>
<dbReference type="RefSeq" id="WP_262685536.1">
    <property type="nucleotide sequence ID" value="NZ_JAOQIO010000084.1"/>
</dbReference>
<feature type="transmembrane region" description="Helical" evidence="7">
    <location>
        <begin position="76"/>
        <end position="95"/>
    </location>
</feature>
<keyword evidence="2 7" id="KW-0813">Transport</keyword>
<evidence type="ECO:0000256" key="1">
    <source>
        <dbReference type="ARBA" id="ARBA00004651"/>
    </source>
</evidence>
<protein>
    <submittedName>
        <fullName evidence="9">Carbohydrate ABC transporter permease</fullName>
    </submittedName>
</protein>
<proteinExistence type="inferred from homology"/>
<comment type="caution">
    <text evidence="9">The sequence shown here is derived from an EMBL/GenBank/DDBJ whole genome shotgun (WGS) entry which is preliminary data.</text>
</comment>
<keyword evidence="5 7" id="KW-1133">Transmembrane helix</keyword>
<evidence type="ECO:0000256" key="2">
    <source>
        <dbReference type="ARBA" id="ARBA00022448"/>
    </source>
</evidence>
<feature type="transmembrane region" description="Helical" evidence="7">
    <location>
        <begin position="256"/>
        <end position="275"/>
    </location>
</feature>
<evidence type="ECO:0000256" key="3">
    <source>
        <dbReference type="ARBA" id="ARBA00022475"/>
    </source>
</evidence>
<keyword evidence="4 7" id="KW-0812">Transmembrane</keyword>
<feature type="transmembrane region" description="Helical" evidence="7">
    <location>
        <begin position="180"/>
        <end position="202"/>
    </location>
</feature>
<dbReference type="PANTHER" id="PTHR43744">
    <property type="entry name" value="ABC TRANSPORTER PERMEASE PROTEIN MG189-RELATED-RELATED"/>
    <property type="match status" value="1"/>
</dbReference>
<dbReference type="Pfam" id="PF00528">
    <property type="entry name" value="BPD_transp_1"/>
    <property type="match status" value="1"/>
</dbReference>
<dbReference type="CDD" id="cd06261">
    <property type="entry name" value="TM_PBP2"/>
    <property type="match status" value="1"/>
</dbReference>
<dbReference type="PANTHER" id="PTHR43744:SF9">
    <property type="entry name" value="POLYGALACTURONAN_RHAMNOGALACTURONAN TRANSPORT SYSTEM PERMEASE PROTEIN YTCP"/>
    <property type="match status" value="1"/>
</dbReference>
<evidence type="ECO:0000256" key="5">
    <source>
        <dbReference type="ARBA" id="ARBA00022989"/>
    </source>
</evidence>
<keyword evidence="3" id="KW-1003">Cell membrane</keyword>
<gene>
    <name evidence="9" type="ORF">OB236_19890</name>
</gene>
<evidence type="ECO:0000259" key="8">
    <source>
        <dbReference type="PROSITE" id="PS50928"/>
    </source>
</evidence>
<feature type="transmembrane region" description="Helical" evidence="7">
    <location>
        <begin position="107"/>
        <end position="126"/>
    </location>
</feature>
<reference evidence="9 10" key="1">
    <citation type="submission" date="2022-09" db="EMBL/GenBank/DDBJ databases">
        <authorList>
            <person name="Han X.L."/>
            <person name="Wang Q."/>
            <person name="Lu T."/>
        </authorList>
    </citation>
    <scope>NUCLEOTIDE SEQUENCE [LARGE SCALE GENOMIC DNA]</scope>
    <source>
        <strain evidence="9 10">WQ 127069</strain>
    </source>
</reference>
<organism evidence="9 10">
    <name type="scientific">Paenibacillus baimaensis</name>
    <dbReference type="NCBI Taxonomy" id="2982185"/>
    <lineage>
        <taxon>Bacteria</taxon>
        <taxon>Bacillati</taxon>
        <taxon>Bacillota</taxon>
        <taxon>Bacilli</taxon>
        <taxon>Bacillales</taxon>
        <taxon>Paenibacillaceae</taxon>
        <taxon>Paenibacillus</taxon>
    </lineage>
</organism>
<evidence type="ECO:0000256" key="7">
    <source>
        <dbReference type="RuleBase" id="RU363032"/>
    </source>
</evidence>
<comment type="subcellular location">
    <subcellularLocation>
        <location evidence="1 7">Cell membrane</location>
        <topology evidence="1 7">Multi-pass membrane protein</topology>
    </subcellularLocation>
</comment>
<name>A0ABT2UI97_9BACL</name>
<dbReference type="SUPFAM" id="SSF161098">
    <property type="entry name" value="MetI-like"/>
    <property type="match status" value="1"/>
</dbReference>
<comment type="similarity">
    <text evidence="7">Belongs to the binding-protein-dependent transport system permease family.</text>
</comment>
<evidence type="ECO:0000313" key="10">
    <source>
        <dbReference type="Proteomes" id="UP001652445"/>
    </source>
</evidence>
<feature type="transmembrane region" description="Helical" evidence="7">
    <location>
        <begin position="138"/>
        <end position="159"/>
    </location>
</feature>
<dbReference type="EMBL" id="JAOQIO010000084">
    <property type="protein sequence ID" value="MCU6794371.1"/>
    <property type="molecule type" value="Genomic_DNA"/>
</dbReference>
<keyword evidence="6 7" id="KW-0472">Membrane</keyword>
<dbReference type="InterPro" id="IPR035906">
    <property type="entry name" value="MetI-like_sf"/>
</dbReference>
<sequence length="290" mass="32567">MRLNKISPFDIVNVLLMLVLIIVTIYPLYYMAIVSVSSGIAVQRGDVFLYPIEFSLKAYGIVMDDPAILRSYTNTLLYTSLGVIVNLLMTTLCAYPLSKRYLYGRSLFAFFVVFTMFFDGGLIPRYTVVHSLGMVNTIWALLIPTAVNVFNMILMRTFFEEIPEALYESATVDGAGELKILWKIVLPLSLPVMATMFIFYAVAHWNSFFPALIYLNDKSMFPLQILVRNIVVQGELTSQATETGSAEGITMMAQNIKYAVVFVVILPILLVYPFVQKYFIQGAMLGAVKG</sequence>
<evidence type="ECO:0000256" key="6">
    <source>
        <dbReference type="ARBA" id="ARBA00023136"/>
    </source>
</evidence>
<accession>A0ABT2UI97</accession>
<evidence type="ECO:0000256" key="4">
    <source>
        <dbReference type="ARBA" id="ARBA00022692"/>
    </source>
</evidence>
<evidence type="ECO:0000313" key="9">
    <source>
        <dbReference type="EMBL" id="MCU6794371.1"/>
    </source>
</evidence>
<keyword evidence="10" id="KW-1185">Reference proteome</keyword>